<protein>
    <submittedName>
        <fullName evidence="1">Uncharacterized protein</fullName>
    </submittedName>
</protein>
<evidence type="ECO:0000313" key="2">
    <source>
        <dbReference type="Proteomes" id="UP000828048"/>
    </source>
</evidence>
<organism evidence="1 2">
    <name type="scientific">Vaccinium darrowii</name>
    <dbReference type="NCBI Taxonomy" id="229202"/>
    <lineage>
        <taxon>Eukaryota</taxon>
        <taxon>Viridiplantae</taxon>
        <taxon>Streptophyta</taxon>
        <taxon>Embryophyta</taxon>
        <taxon>Tracheophyta</taxon>
        <taxon>Spermatophyta</taxon>
        <taxon>Magnoliopsida</taxon>
        <taxon>eudicotyledons</taxon>
        <taxon>Gunneridae</taxon>
        <taxon>Pentapetalae</taxon>
        <taxon>asterids</taxon>
        <taxon>Ericales</taxon>
        <taxon>Ericaceae</taxon>
        <taxon>Vaccinioideae</taxon>
        <taxon>Vaccinieae</taxon>
        <taxon>Vaccinium</taxon>
    </lineage>
</organism>
<accession>A0ACB7YYP3</accession>
<dbReference type="Proteomes" id="UP000828048">
    <property type="component" value="Chromosome 3"/>
</dbReference>
<dbReference type="EMBL" id="CM037153">
    <property type="protein sequence ID" value="KAH7858551.1"/>
    <property type="molecule type" value="Genomic_DNA"/>
</dbReference>
<proteinExistence type="predicted"/>
<evidence type="ECO:0000313" key="1">
    <source>
        <dbReference type="EMBL" id="KAH7858551.1"/>
    </source>
</evidence>
<name>A0ACB7YYP3_9ERIC</name>
<keyword evidence="2" id="KW-1185">Reference proteome</keyword>
<gene>
    <name evidence="1" type="ORF">Vadar_025207</name>
</gene>
<sequence>MKQSDIDDDADRFSLLDDDLEADIWYEADMHKLCTIALLQAVRERQKELKKKKIPFHTSPLQGRGYMNDLWTSHPGRFYKVLKMPKRTFTKIVEELKTIYGWTVGRSDAIDCDESLAMFIHLLRGYSNFEIQERFQHSGETVSRQIHKILRCLKEFNYDKLQPTRSQDDPHPYLDQRPLYAPFKGKCVGALDGTHIMVRCRKKDDDRKFFGRKGYATQNILVACDFDLTFLYASAGWEGSFHDNTIFKRVVYNPSSCIERTIGVFKSRFPVVYHMPWYSLRTQVQIVLSGMAFHNFIRRDRDPEDNLFSLVENQPDYTFQDLPDSDTSLEDREDMPQYGVLNDENDPHMNCVRDNIREQLCRQRIRRERIRRQR</sequence>
<comment type="caution">
    <text evidence="1">The sequence shown here is derived from an EMBL/GenBank/DDBJ whole genome shotgun (WGS) entry which is preliminary data.</text>
</comment>
<reference evidence="1 2" key="1">
    <citation type="journal article" date="2021" name="Hortic Res">
        <title>High-quality reference genome and annotation aids understanding of berry development for evergreen blueberry (Vaccinium darrowii).</title>
        <authorList>
            <person name="Yu J."/>
            <person name="Hulse-Kemp A.M."/>
            <person name="Babiker E."/>
            <person name="Staton M."/>
        </authorList>
    </citation>
    <scope>NUCLEOTIDE SEQUENCE [LARGE SCALE GENOMIC DNA]</scope>
    <source>
        <strain evidence="2">cv. NJ 8807/NJ 8810</strain>
        <tissue evidence="1">Young leaf</tissue>
    </source>
</reference>